<accession>A0AA86SCN6</accession>
<comment type="subcellular location">
    <subcellularLocation>
        <location evidence="1">Cytoplasm</location>
    </subcellularLocation>
</comment>
<evidence type="ECO:0000256" key="1">
    <source>
        <dbReference type="ARBA" id="ARBA00004496"/>
    </source>
</evidence>
<dbReference type="Proteomes" id="UP001189624">
    <property type="component" value="Chromosome 1"/>
</dbReference>
<keyword evidence="4" id="KW-0677">Repeat</keyword>
<dbReference type="InterPro" id="IPR016024">
    <property type="entry name" value="ARM-type_fold"/>
</dbReference>
<evidence type="ECO:0000313" key="7">
    <source>
        <dbReference type="Proteomes" id="UP001189624"/>
    </source>
</evidence>
<keyword evidence="2" id="KW-0813">Transport</keyword>
<dbReference type="InterPro" id="IPR011989">
    <property type="entry name" value="ARM-like"/>
</dbReference>
<dbReference type="GO" id="GO:0006606">
    <property type="term" value="P:protein import into nucleus"/>
    <property type="evidence" value="ECO:0007669"/>
    <property type="project" value="InterPro"/>
</dbReference>
<gene>
    <name evidence="6" type="ORF">AYBTSS11_LOCUS2345</name>
</gene>
<keyword evidence="3" id="KW-0963">Cytoplasm</keyword>
<dbReference type="InterPro" id="IPR040122">
    <property type="entry name" value="Importin_beta"/>
</dbReference>
<evidence type="ECO:0000256" key="2">
    <source>
        <dbReference type="ARBA" id="ARBA00022448"/>
    </source>
</evidence>
<evidence type="ECO:0000256" key="4">
    <source>
        <dbReference type="ARBA" id="ARBA00022737"/>
    </source>
</evidence>
<dbReference type="EMBL" id="OY731398">
    <property type="protein sequence ID" value="CAJ1867999.1"/>
    <property type="molecule type" value="Genomic_DNA"/>
</dbReference>
<evidence type="ECO:0000313" key="6">
    <source>
        <dbReference type="EMBL" id="CAJ1867999.1"/>
    </source>
</evidence>
<keyword evidence="5" id="KW-0653">Protein transport</keyword>
<reference evidence="6" key="1">
    <citation type="submission" date="2023-10" db="EMBL/GenBank/DDBJ databases">
        <authorList>
            <person name="Domelevo Entfellner J.-B."/>
        </authorList>
    </citation>
    <scope>NUCLEOTIDE SEQUENCE</scope>
</reference>
<dbReference type="AlphaFoldDB" id="A0AA86SCN6"/>
<dbReference type="Gramene" id="rna-AYBTSS11_LOCUS2345">
    <property type="protein sequence ID" value="CAJ1867999.1"/>
    <property type="gene ID" value="gene-AYBTSS11_LOCUS2345"/>
</dbReference>
<evidence type="ECO:0000256" key="3">
    <source>
        <dbReference type="ARBA" id="ARBA00022490"/>
    </source>
</evidence>
<keyword evidence="7" id="KW-1185">Reference proteome</keyword>
<dbReference type="PANTHER" id="PTHR10527">
    <property type="entry name" value="IMPORTIN BETA"/>
    <property type="match status" value="1"/>
</dbReference>
<dbReference type="GO" id="GO:0005737">
    <property type="term" value="C:cytoplasm"/>
    <property type="evidence" value="ECO:0007669"/>
    <property type="project" value="UniProtKB-SubCell"/>
</dbReference>
<dbReference type="Gene3D" id="1.25.10.10">
    <property type="entry name" value="Leucine-rich Repeat Variant"/>
    <property type="match status" value="1"/>
</dbReference>
<proteinExistence type="predicted"/>
<evidence type="ECO:0000256" key="5">
    <source>
        <dbReference type="ARBA" id="ARBA00022927"/>
    </source>
</evidence>
<name>A0AA86SCN6_9FABA</name>
<protein>
    <submittedName>
        <fullName evidence="6">Uncharacterized protein</fullName>
    </submittedName>
</protein>
<sequence>MAGSFLDEVVSKVLELTEDSHTQVRMATFKFLLNSTNFVQAVQLLYHQRLVQVFCNALDNEQDLNVKYSGGISDCTEIWFYSLKEQAASAMHFFLQNTLPESLTLNKYVDTVMGKFLPLLQDKESSKLKSIALSTLNITIQLCEEVAHKYCAIYRPMLLEACNDENSNIRKEAARGIRICAELGTPQLKPFINRILSKLIVLMNYSNQPQNDEAFDIAVSVLGRIC</sequence>
<organism evidence="6 7">
    <name type="scientific">Sphenostylis stenocarpa</name>
    <dbReference type="NCBI Taxonomy" id="92480"/>
    <lineage>
        <taxon>Eukaryota</taxon>
        <taxon>Viridiplantae</taxon>
        <taxon>Streptophyta</taxon>
        <taxon>Embryophyta</taxon>
        <taxon>Tracheophyta</taxon>
        <taxon>Spermatophyta</taxon>
        <taxon>Magnoliopsida</taxon>
        <taxon>eudicotyledons</taxon>
        <taxon>Gunneridae</taxon>
        <taxon>Pentapetalae</taxon>
        <taxon>rosids</taxon>
        <taxon>fabids</taxon>
        <taxon>Fabales</taxon>
        <taxon>Fabaceae</taxon>
        <taxon>Papilionoideae</taxon>
        <taxon>50 kb inversion clade</taxon>
        <taxon>NPAAA clade</taxon>
        <taxon>indigoferoid/millettioid clade</taxon>
        <taxon>Phaseoleae</taxon>
        <taxon>Sphenostylis</taxon>
    </lineage>
</organism>
<dbReference type="SUPFAM" id="SSF48371">
    <property type="entry name" value="ARM repeat"/>
    <property type="match status" value="1"/>
</dbReference>